<protein>
    <submittedName>
        <fullName evidence="1">Uncharacterized protein</fullName>
    </submittedName>
</protein>
<evidence type="ECO:0000313" key="1">
    <source>
        <dbReference type="EMBL" id="KAJ9101599.1"/>
    </source>
</evidence>
<keyword evidence="2" id="KW-1185">Reference proteome</keyword>
<dbReference type="EMBL" id="JASBWR010000056">
    <property type="protein sequence ID" value="KAJ9101599.1"/>
    <property type="molecule type" value="Genomic_DNA"/>
</dbReference>
<accession>A0ACC2VR75</accession>
<dbReference type="Proteomes" id="UP001241377">
    <property type="component" value="Unassembled WGS sequence"/>
</dbReference>
<organism evidence="1 2">
    <name type="scientific">Naganishia cerealis</name>
    <dbReference type="NCBI Taxonomy" id="610337"/>
    <lineage>
        <taxon>Eukaryota</taxon>
        <taxon>Fungi</taxon>
        <taxon>Dikarya</taxon>
        <taxon>Basidiomycota</taxon>
        <taxon>Agaricomycotina</taxon>
        <taxon>Tremellomycetes</taxon>
        <taxon>Filobasidiales</taxon>
        <taxon>Filobasidiaceae</taxon>
        <taxon>Naganishia</taxon>
    </lineage>
</organism>
<gene>
    <name evidence="1" type="ORF">QFC19_005096</name>
</gene>
<sequence>MSDQPSISTSVDVPPGNVEDIFTQYLIPQIQKLSKNYRDDAERAKNDLFKLVGHKYRDLVEIAEDIRTMYRDSMEVNERLSSLAYSKLNFKDFTNTNQFARFDSDVRKIHAQKSRVNGKTTILKNLIYDRLVSIDLGLKTNVDNSVIDETSQLQAYINYSKIYFTIESVFADIFQADIYLKGKFDYLKSRFKSHLEVLIAEHNSWVGSFGSQGTALHSLIRHYNMSIDIGLEELSEIILEDVDIEDSQLHSNGPPRQVQPLVSILCAYVILNLKDPELDTITKIFEKFAEIRTSYVSSLISNPVPSSSMDSNIEYDFLKLFLYIENTCNYIKTYFDSPTLRSNLVSTLKQNTENWSAADVIGFRNWFETDTVKFNHQLYEVRIPESSLEAVNDVVVTSVKLVPTLCDSLLEQAQSSLSEEKTLIIQAQKLCYNFFIDLTNLCRFCYGQGGKCNVVRLLQDNGLLSSVLQNVGSSISTVYDEHLNRLMQDSNDEPKGGLCSTLTTLSHNSTHSALFSQPLFDMLDNSVEMYLETVHDIATSTFFIPKSAALGSAQVEQWFTKAGLLHNLLGLTSDEKVVHGESRYNLLDLAEQLNEFDASKPFSGLVNKEVNSLRDGILQKLWTRIEKFVDYVVTIFEVQDEKNDINTRYDFLRILLSLEENLRLLLSRLPDANTHDSSSITNKIEASCRKNITLIFEQSLKHPIATQFQEGLNGYLNNKSARCGPSNQFTGLIYHLSSVFLSPTDQRETSEYENIQLYQSSVVKSEFTKLKREWIMSKLIKKLVEKLKNDSAQKEEEPADKNEAETNGTHKASKNEPDCIRLLTDIQFLLSLVHEESSTSSYIAEAGISISEEAVDKIKKDVSEFYASSKHVFLPLLI</sequence>
<evidence type="ECO:0000313" key="2">
    <source>
        <dbReference type="Proteomes" id="UP001241377"/>
    </source>
</evidence>
<reference evidence="1" key="1">
    <citation type="submission" date="2023-04" db="EMBL/GenBank/DDBJ databases">
        <title>Draft Genome sequencing of Naganishia species isolated from polar environments using Oxford Nanopore Technology.</title>
        <authorList>
            <person name="Leo P."/>
            <person name="Venkateswaran K."/>
        </authorList>
    </citation>
    <scope>NUCLEOTIDE SEQUENCE</scope>
    <source>
        <strain evidence="1">MNA-CCFEE 5261</strain>
    </source>
</reference>
<comment type="caution">
    <text evidence="1">The sequence shown here is derived from an EMBL/GenBank/DDBJ whole genome shotgun (WGS) entry which is preliminary data.</text>
</comment>
<proteinExistence type="predicted"/>
<name>A0ACC2VR75_9TREE</name>